<keyword evidence="3" id="KW-1185">Reference proteome</keyword>
<evidence type="ECO:0000259" key="1">
    <source>
        <dbReference type="Pfam" id="PF08448"/>
    </source>
</evidence>
<dbReference type="Gene3D" id="3.30.450.20">
    <property type="entry name" value="PAS domain"/>
    <property type="match status" value="1"/>
</dbReference>
<dbReference type="EMBL" id="CP053923">
    <property type="protein sequence ID" value="QNT70516.1"/>
    <property type="molecule type" value="Genomic_DNA"/>
</dbReference>
<dbReference type="Proteomes" id="UP000516369">
    <property type="component" value="Chromosome"/>
</dbReference>
<name>A0A7H1N480_9PROT</name>
<feature type="domain" description="PAS fold-4" evidence="1">
    <location>
        <begin position="47"/>
        <end position="135"/>
    </location>
</feature>
<dbReference type="Pfam" id="PF12860">
    <property type="entry name" value="PAS_7"/>
    <property type="match status" value="1"/>
</dbReference>
<dbReference type="InterPro" id="IPR013656">
    <property type="entry name" value="PAS_4"/>
</dbReference>
<dbReference type="Pfam" id="PF08448">
    <property type="entry name" value="PAS_4"/>
    <property type="match status" value="1"/>
</dbReference>
<protein>
    <submittedName>
        <fullName evidence="2">PAS-domain containing protein</fullName>
    </submittedName>
</protein>
<accession>A0A7H1N480</accession>
<dbReference type="InterPro" id="IPR035965">
    <property type="entry name" value="PAS-like_dom_sf"/>
</dbReference>
<dbReference type="KEGG" id="dvn:HQ394_15725"/>
<proteinExistence type="predicted"/>
<gene>
    <name evidence="2" type="ORF">HQ394_15725</name>
</gene>
<organism evidence="2 3">
    <name type="scientific">Defluviicoccus vanus</name>
    <dbReference type="NCBI Taxonomy" id="111831"/>
    <lineage>
        <taxon>Bacteria</taxon>
        <taxon>Pseudomonadati</taxon>
        <taxon>Pseudomonadota</taxon>
        <taxon>Alphaproteobacteria</taxon>
        <taxon>Rhodospirillales</taxon>
        <taxon>Rhodospirillaceae</taxon>
        <taxon>Defluviicoccus</taxon>
    </lineage>
</organism>
<evidence type="ECO:0000313" key="2">
    <source>
        <dbReference type="EMBL" id="QNT70516.1"/>
    </source>
</evidence>
<dbReference type="SUPFAM" id="SSF55785">
    <property type="entry name" value="PYP-like sensor domain (PAS domain)"/>
    <property type="match status" value="1"/>
</dbReference>
<reference evidence="2 3" key="1">
    <citation type="submission" date="2020-05" db="EMBL/GenBank/DDBJ databases">
        <title>Complete closed genome sequence of Defluviicoccus vanus.</title>
        <authorList>
            <person name="Bessarab I."/>
            <person name="Arumugam K."/>
            <person name="Maszenan A.M."/>
            <person name="Seviour R.J."/>
            <person name="Williams R.B."/>
        </authorList>
    </citation>
    <scope>NUCLEOTIDE SEQUENCE [LARGE SCALE GENOMIC DNA]</scope>
    <source>
        <strain evidence="2 3">Ben 114</strain>
    </source>
</reference>
<evidence type="ECO:0000313" key="3">
    <source>
        <dbReference type="Proteomes" id="UP000516369"/>
    </source>
</evidence>
<dbReference type="AlphaFoldDB" id="A0A7H1N480"/>
<sequence>MSAIIQPVVDPIGSVERQLFGLVLDRMRVSACLIEPLPDGNFRFGQSNRMMDEVLHADGNLSGRSLEDVLSRGVADSLCRYCLECLCTRTTVEWDGCVTATALGNWWRTTLVPLGGSRGRSSCILWIVNDATIQRSAEEALRAERDRMRDAIESISEGFALWDANDRLVMINGRYASYYSSLATMLQPGVAYEDLLRAAVAAGQFQLDMPAADWIKCRLDGRRGSEFVGEEQLQDGRWLLVKERRTPMAAQWDCEATSPNASGSKMWFARAAHRCR</sequence>
<dbReference type="RefSeq" id="WP_190260994.1">
    <property type="nucleotide sequence ID" value="NZ_CP053923.1"/>
</dbReference>